<evidence type="ECO:0000256" key="5">
    <source>
        <dbReference type="SAM" id="MobiDB-lite"/>
    </source>
</evidence>
<organism evidence="7">
    <name type="scientific">Glycine soja</name>
    <name type="common">Wild soybean</name>
    <dbReference type="NCBI Taxonomy" id="3848"/>
    <lineage>
        <taxon>Eukaryota</taxon>
        <taxon>Viridiplantae</taxon>
        <taxon>Streptophyta</taxon>
        <taxon>Embryophyta</taxon>
        <taxon>Tracheophyta</taxon>
        <taxon>Spermatophyta</taxon>
        <taxon>Magnoliopsida</taxon>
        <taxon>eudicotyledons</taxon>
        <taxon>Gunneridae</taxon>
        <taxon>Pentapetalae</taxon>
        <taxon>rosids</taxon>
        <taxon>fabids</taxon>
        <taxon>Fabales</taxon>
        <taxon>Fabaceae</taxon>
        <taxon>Papilionoideae</taxon>
        <taxon>50 kb inversion clade</taxon>
        <taxon>NPAAA clade</taxon>
        <taxon>indigoferoid/millettioid clade</taxon>
        <taxon>Phaseoleae</taxon>
        <taxon>Glycine</taxon>
        <taxon>Glycine subgen. Soja</taxon>
    </lineage>
</organism>
<dbReference type="EMBL" id="KN653268">
    <property type="protein sequence ID" value="KHN27612.1"/>
    <property type="molecule type" value="Genomic_DNA"/>
</dbReference>
<dbReference type="Proteomes" id="UP000053555">
    <property type="component" value="Unassembled WGS sequence"/>
</dbReference>
<feature type="domain" description="Ribosomal protein mS38 C-terminal" evidence="6">
    <location>
        <begin position="91"/>
        <end position="118"/>
    </location>
</feature>
<dbReference type="Pfam" id="PF08213">
    <property type="entry name" value="COX24_C"/>
    <property type="match status" value="1"/>
</dbReference>
<name>A0A0B2R723_GLYSO</name>
<feature type="compositionally biased region" description="Basic residues" evidence="5">
    <location>
        <begin position="96"/>
        <end position="119"/>
    </location>
</feature>
<keyword evidence="9" id="KW-1185">Reference proteome</keyword>
<dbReference type="PANTHER" id="PTHR32035:SF3">
    <property type="entry name" value="SMALL RIBOSOMAL SUBUNIT PROTEIN MS38"/>
    <property type="match status" value="1"/>
</dbReference>
<protein>
    <recommendedName>
        <fullName evidence="4">Small ribosomal subunit protein mS38</fullName>
    </recommendedName>
</protein>
<accession>A0A0B2R723</accession>
<dbReference type="PANTHER" id="PTHR32035">
    <property type="entry name" value="AURORA KINASE A-INTERACTING PROTEIN"/>
    <property type="match status" value="1"/>
</dbReference>
<evidence type="ECO:0000256" key="2">
    <source>
        <dbReference type="ARBA" id="ARBA00023128"/>
    </source>
</evidence>
<evidence type="ECO:0000313" key="8">
    <source>
        <dbReference type="EMBL" id="RZB46569.1"/>
    </source>
</evidence>
<dbReference type="Gramene" id="XM_028361348.1">
    <property type="protein sequence ID" value="XP_028217149.1"/>
    <property type="gene ID" value="LOC114399213"/>
</dbReference>
<reference evidence="8 9" key="2">
    <citation type="submission" date="2018-09" db="EMBL/GenBank/DDBJ databases">
        <title>A high-quality reference genome of wild soybean provides a powerful tool to mine soybean genomes.</title>
        <authorList>
            <person name="Xie M."/>
            <person name="Chung C.Y.L."/>
            <person name="Li M.-W."/>
            <person name="Wong F.-L."/>
            <person name="Chan T.-F."/>
            <person name="Lam H.-M."/>
        </authorList>
    </citation>
    <scope>NUCLEOTIDE SEQUENCE [LARGE SCALE GENOMIC DNA]</scope>
    <source>
        <strain evidence="9">cv. W05</strain>
        <tissue evidence="8">Hypocotyl of etiolated seedlings</tissue>
    </source>
</reference>
<evidence type="ECO:0000256" key="1">
    <source>
        <dbReference type="ARBA" id="ARBA00004173"/>
    </source>
</evidence>
<dbReference type="InterPro" id="IPR013177">
    <property type="entry name" value="Ribosomal_mS38_C"/>
</dbReference>
<evidence type="ECO:0000256" key="4">
    <source>
        <dbReference type="ARBA" id="ARBA00035682"/>
    </source>
</evidence>
<comment type="subcellular location">
    <subcellularLocation>
        <location evidence="1">Mitochondrion</location>
    </subcellularLocation>
</comment>
<keyword evidence="2" id="KW-0496">Mitochondrion</keyword>
<evidence type="ECO:0000313" key="7">
    <source>
        <dbReference type="EMBL" id="KHN27612.1"/>
    </source>
</evidence>
<dbReference type="GO" id="GO:0005739">
    <property type="term" value="C:mitochondrion"/>
    <property type="evidence" value="ECO:0007669"/>
    <property type="project" value="UniProtKB-SubCell"/>
</dbReference>
<evidence type="ECO:0000259" key="6">
    <source>
        <dbReference type="SMART" id="SM01155"/>
    </source>
</evidence>
<dbReference type="SMR" id="A0A0B2R723"/>
<dbReference type="EMBL" id="QZWG01000019">
    <property type="protein sequence ID" value="RZB46569.1"/>
    <property type="molecule type" value="Genomic_DNA"/>
</dbReference>
<comment type="similarity">
    <text evidence="3">Belongs to the mitochondrion-specific ribosomal protein mS38 family.</text>
</comment>
<evidence type="ECO:0000256" key="3">
    <source>
        <dbReference type="ARBA" id="ARBA00035647"/>
    </source>
</evidence>
<gene>
    <name evidence="8" type="ORF">D0Y65_050553</name>
    <name evidence="7" type="ORF">glysoja_046160</name>
</gene>
<evidence type="ECO:0000313" key="9">
    <source>
        <dbReference type="Proteomes" id="UP000289340"/>
    </source>
</evidence>
<proteinExistence type="inferred from homology"/>
<dbReference type="SMART" id="SM01155">
    <property type="entry name" value="DUF1713"/>
    <property type="match status" value="1"/>
</dbReference>
<dbReference type="AlphaFoldDB" id="A0A0B2R723"/>
<reference evidence="7" key="1">
    <citation type="submission" date="2014-07" db="EMBL/GenBank/DDBJ databases">
        <title>Identification of a novel salt tolerance gene in wild soybean by whole-genome sequencing.</title>
        <authorList>
            <person name="Lam H.-M."/>
            <person name="Qi X."/>
            <person name="Li M.-W."/>
            <person name="Liu X."/>
            <person name="Xie M."/>
            <person name="Ni M."/>
            <person name="Xu X."/>
        </authorList>
    </citation>
    <scope>NUCLEOTIDE SEQUENCE [LARGE SCALE GENOMIC DNA]</scope>
    <source>
        <tissue evidence="7">Root</tissue>
    </source>
</reference>
<feature type="region of interest" description="Disordered" evidence="5">
    <location>
        <begin position="79"/>
        <end position="119"/>
    </location>
</feature>
<dbReference type="Proteomes" id="UP000289340">
    <property type="component" value="Chromosome 19"/>
</dbReference>
<sequence>MASTLQKLLRKPLPLPPFRFITALNPPQPQNQNPVLTLTLNPPQQCHPQPFDDSPTVIFPSFPFGFSPKPVFESGFRGAAEEEEDSSGTLWADSVKKKRKKKMNKHKYQKLRKRMRRQT</sequence>